<reference evidence="2" key="1">
    <citation type="submission" date="2024-05" db="EMBL/GenBank/DDBJ databases">
        <authorList>
            <person name="Badawy S."/>
            <person name="Skurnik M."/>
        </authorList>
    </citation>
    <scope>NUCLEOTIDE SEQUENCE</scope>
</reference>
<accession>A0AAU7PGX2</accession>
<protein>
    <submittedName>
        <fullName evidence="2">Tail needle protein</fullName>
    </submittedName>
</protein>
<evidence type="ECO:0000313" key="2">
    <source>
        <dbReference type="EMBL" id="XBS49462.1"/>
    </source>
</evidence>
<feature type="coiled-coil region" evidence="1">
    <location>
        <begin position="73"/>
        <end position="100"/>
    </location>
</feature>
<keyword evidence="1" id="KW-0175">Coiled coil</keyword>
<evidence type="ECO:0000256" key="1">
    <source>
        <dbReference type="SAM" id="Coils"/>
    </source>
</evidence>
<organism evidence="2">
    <name type="scientific">Escherichia phage fEgEco12</name>
    <dbReference type="NCBI Taxonomy" id="3158837"/>
    <lineage>
        <taxon>Viruses</taxon>
        <taxon>Duplodnaviria</taxon>
        <taxon>Heunggongvirae</taxon>
        <taxon>Uroviricota</taxon>
        <taxon>Caudoviricetes</taxon>
    </lineage>
</organism>
<sequence>MNGKSIYNKIPEGYVPVPKADKSKSLSLLRQGSITEITLDGKTFQVHDPVRVEKIISMVERHEERFFGLSQELSKTKQKCTMLENQVTKLSNTVNKLQEQIKNAGFDKF</sequence>
<proteinExistence type="predicted"/>
<name>A0AAU7PGX2_9CAUD</name>
<dbReference type="EMBL" id="PP777464">
    <property type="protein sequence ID" value="XBS49462.1"/>
    <property type="molecule type" value="Genomic_DNA"/>
</dbReference>